<feature type="compositionally biased region" description="Polar residues" evidence="2">
    <location>
        <begin position="1759"/>
        <end position="1773"/>
    </location>
</feature>
<keyword evidence="1" id="KW-0175">Coiled coil</keyword>
<feature type="compositionally biased region" description="Polar residues" evidence="2">
    <location>
        <begin position="1273"/>
        <end position="1284"/>
    </location>
</feature>
<feature type="compositionally biased region" description="Polar residues" evidence="2">
    <location>
        <begin position="1678"/>
        <end position="1695"/>
    </location>
</feature>
<feature type="region of interest" description="Disordered" evidence="2">
    <location>
        <begin position="1738"/>
        <end position="1907"/>
    </location>
</feature>
<evidence type="ECO:0000256" key="2">
    <source>
        <dbReference type="SAM" id="MobiDB-lite"/>
    </source>
</evidence>
<keyword evidence="4" id="KW-1185">Reference proteome</keyword>
<feature type="region of interest" description="Disordered" evidence="2">
    <location>
        <begin position="1363"/>
        <end position="1419"/>
    </location>
</feature>
<feature type="compositionally biased region" description="Polar residues" evidence="2">
    <location>
        <begin position="1818"/>
        <end position="1827"/>
    </location>
</feature>
<feature type="compositionally biased region" description="Polar residues" evidence="2">
    <location>
        <begin position="1852"/>
        <end position="1884"/>
    </location>
</feature>
<feature type="compositionally biased region" description="Polar residues" evidence="2">
    <location>
        <begin position="1500"/>
        <end position="1530"/>
    </location>
</feature>
<dbReference type="PANTHER" id="PTHR18947">
    <property type="entry name" value="HOOK PROTEINS"/>
    <property type="match status" value="1"/>
</dbReference>
<dbReference type="GO" id="GO:0051959">
    <property type="term" value="F:dynein light intermediate chain binding"/>
    <property type="evidence" value="ECO:0007669"/>
    <property type="project" value="TreeGrafter"/>
</dbReference>
<dbReference type="Proteomes" id="UP001209878">
    <property type="component" value="Unassembled WGS sequence"/>
</dbReference>
<evidence type="ECO:0000313" key="4">
    <source>
        <dbReference type="Proteomes" id="UP001209878"/>
    </source>
</evidence>
<feature type="region of interest" description="Disordered" evidence="2">
    <location>
        <begin position="875"/>
        <end position="896"/>
    </location>
</feature>
<reference evidence="3" key="1">
    <citation type="journal article" date="2023" name="Mol. Biol. Evol.">
        <title>Third-Generation Sequencing Reveals the Adaptive Role of the Epigenome in Three Deep-Sea Polychaetes.</title>
        <authorList>
            <person name="Perez M."/>
            <person name="Aroh O."/>
            <person name="Sun Y."/>
            <person name="Lan Y."/>
            <person name="Juniper S.K."/>
            <person name="Young C.R."/>
            <person name="Angers B."/>
            <person name="Qian P.Y."/>
        </authorList>
    </citation>
    <scope>NUCLEOTIDE SEQUENCE</scope>
    <source>
        <strain evidence="3">R07B-5</strain>
    </source>
</reference>
<feature type="coiled-coil region" evidence="1">
    <location>
        <begin position="74"/>
        <end position="381"/>
    </location>
</feature>
<evidence type="ECO:0000313" key="3">
    <source>
        <dbReference type="EMBL" id="KAK2190845.1"/>
    </source>
</evidence>
<dbReference type="GO" id="GO:0005737">
    <property type="term" value="C:cytoplasm"/>
    <property type="evidence" value="ECO:0007669"/>
    <property type="project" value="TreeGrafter"/>
</dbReference>
<feature type="compositionally biased region" description="Low complexity" evidence="2">
    <location>
        <begin position="1366"/>
        <end position="1376"/>
    </location>
</feature>
<feature type="coiled-coil region" evidence="1">
    <location>
        <begin position="574"/>
        <end position="771"/>
    </location>
</feature>
<feature type="compositionally biased region" description="Polar residues" evidence="2">
    <location>
        <begin position="1627"/>
        <end position="1665"/>
    </location>
</feature>
<feature type="compositionally biased region" description="Polar residues" evidence="2">
    <location>
        <begin position="1393"/>
        <end position="1414"/>
    </location>
</feature>
<dbReference type="GO" id="GO:0005813">
    <property type="term" value="C:centrosome"/>
    <property type="evidence" value="ECO:0007669"/>
    <property type="project" value="TreeGrafter"/>
</dbReference>
<feature type="region of interest" description="Disordered" evidence="2">
    <location>
        <begin position="1245"/>
        <end position="1328"/>
    </location>
</feature>
<feature type="compositionally biased region" description="Polar residues" evidence="2">
    <location>
        <begin position="1783"/>
        <end position="1797"/>
    </location>
</feature>
<feature type="coiled-coil region" evidence="1">
    <location>
        <begin position="407"/>
        <end position="546"/>
    </location>
</feature>
<dbReference type="Gene3D" id="1.10.287.1490">
    <property type="match status" value="2"/>
</dbReference>
<feature type="compositionally biased region" description="Basic residues" evidence="2">
    <location>
        <begin position="1302"/>
        <end position="1313"/>
    </location>
</feature>
<evidence type="ECO:0000256" key="1">
    <source>
        <dbReference type="SAM" id="Coils"/>
    </source>
</evidence>
<gene>
    <name evidence="3" type="ORF">NP493_66g02030</name>
</gene>
<feature type="region of interest" description="Disordered" evidence="2">
    <location>
        <begin position="1045"/>
        <end position="1085"/>
    </location>
</feature>
<dbReference type="GO" id="GO:0031122">
    <property type="term" value="P:cytoplasmic microtubule organization"/>
    <property type="evidence" value="ECO:0007669"/>
    <property type="project" value="TreeGrafter"/>
</dbReference>
<accession>A0AAD9PA28</accession>
<comment type="caution">
    <text evidence="3">The sequence shown here is derived from an EMBL/GenBank/DDBJ whole genome shotgun (WGS) entry which is preliminary data.</text>
</comment>
<feature type="compositionally biased region" description="Polar residues" evidence="2">
    <location>
        <begin position="1702"/>
        <end position="1716"/>
    </location>
</feature>
<dbReference type="EMBL" id="JAODUO010000066">
    <property type="protein sequence ID" value="KAK2190845.1"/>
    <property type="molecule type" value="Genomic_DNA"/>
</dbReference>
<name>A0AAD9PA28_RIDPI</name>
<feature type="coiled-coil region" evidence="1">
    <location>
        <begin position="917"/>
        <end position="1014"/>
    </location>
</feature>
<sequence length="1914" mass="215885">MDVPWSNTDCSETEADLPQCPSRMAEDEFQSSFIYFAWITDDSKNVFAMELPSQHANEVTLTMHRHLCSLVDERDGYIEEIKDLNQTLEEMYQSQQVLQAQKGLVVPPASSPEKQEKQHLIMELAESKAKARKLRQQLEEKTELASELQEEIDELKTNLSKLRNENLQLTQDARAARTYRDELDIVREKASRVDKFESEISKYKEKLNELDFYKARVEELREENTLISDAKNLLEDQLEASHRRGTSVHDLENTVARCRQQLSDMTAQRDDAQERLLELMDENARLELEKRSSFNESASLEEELQQARLQVAPSGLSNSLSEQLSETANAKILRLELENQRLQKQLTEMRESGAGENNALVLELEKENHRLARKVENLQSDTSKNSEDYIVLEQLTHELGCEKTKLLQTIETIRASSERETQELEREKEQLEHTVETLRQRNEKTHDLRLKDLETENKALDERVRESVAQLSQITFEHRQLTKSYEQLQVNLDKMEELEGELRTAQREKDELSKSVVTMQLTCDKYEELERDHSDLEVEKMRLVKVVEGLKATIARFKTVEQDNINLTVESQQLRRTVDNMKAVANNVVDLEHERDELMAEVEQLKKALNGVKVDRSRQEELHVELMRANGANQKLQRSIEVHMQRLERTEKEAADLENQNQKLSSTLEEMRVSLHRLDMLEKENADLEAENVQLQREKAGLEKEKTRLGKQAETKAALLEEATEAVTHLQRQNKVLQKTVTKAEGSVQRLNEVEQENMTLRQQASTERKMVSTLREDLVNEKIKTQHLSNELESITEELEKVGLNKEKIIAMEQAEDDSKYKALESMMEDAFQRSMQLKEEKICALQSRLDASRTHNQKLQEDLKAVRNQYEALQQRREEEASVGNSPNRHRPVPVSVTSTRDVFELKDHVIAVERAALEAENNHLKSHIDDLQLRLDNTESRSVKLQMQVSSMQGQQSSQQTQLAKLQVEVTTLQSQNASLASQNAMLQKQLASLESERKELMSGQEELQSAHESLVLDHNALQHLHEQLSSEYEALISGARLPEGEPQEPSQRAQEPPRATDAAGARQTSASRSSSSLQSEFARLAEEKARLENSHKALSVDYRDEVAAHKATKTQLNQLTAKYDQLQATRSEANGQLTALEFEVSKLVSKCETMVLQTMDHLNSKLEDENRTLMMQLQALLTQNQELLTQSLDSKDHFHEEQRGYLEKLAELRRQKEKLEEKIMEQYKRYDPVKRKSRGFGANLVRKAKGMMGRRSQSKEKGGLVESGFHNSPENSSLGSGSVGESDGHTDSNFNKKYAAKRLPRHRRNNRSDSPKLAKQNKALAKSTNALAAFRKDSTTDGFSLRGAKSSENLIDGDEFSRAGSLSSSNSSARHAEWPARQGKRRQLLGSTSGPLGYRTRQSSVSSEDNGQQDEDDMMTLDQFLSECNRSPTSRRKWLQSTGDLRGEIETDKCTTDVLSPDLGPRPAIPQPEDTKHVSAAGSDASDSDHKVATRVPNSRSELNISRLSQISSPTSNKQTPVTSGGSDYAQWQPRSGGPEEVTTSTPNRYPQYTVVDVSQCMRDSAHTQPTLRSVTPLSHVMENSHGRYSGRPVAANESFHNSMNSTPTYLDMNAAGYHSPAEYSNSRGGVSSQQNSQMLPRQSSNVSTFRRSNSMKRQPQGSGGGTVRPPQQKLFNSSTAVTSARNTDTFSGVKRQMSCTNPSSSNGSNTLPKRGGSVNDRSTRYDAIYSKIPVDQGSPDVSIYATSPRRPTTPRVSNTESLDSNDSAGSYHPGNVRNLVQSYQQTVHQQASEGPVPPPRRTRPLSAGPGSCPTFTDNTIQPHQRPYTPIVPSSDLIQRRTLPQPPDGSSVSNRRLSSPPANDIRGQNTGSTTPRSTQRGDAPGNTPPRPQGGALDPPKNSIWYEYGCV</sequence>
<protein>
    <submittedName>
        <fullName evidence="3">Uncharacterized protein</fullName>
    </submittedName>
</protein>
<feature type="region of interest" description="Disordered" evidence="2">
    <location>
        <begin position="1453"/>
        <end position="1552"/>
    </location>
</feature>
<organism evidence="3 4">
    <name type="scientific">Ridgeia piscesae</name>
    <name type="common">Tubeworm</name>
    <dbReference type="NCBI Taxonomy" id="27915"/>
    <lineage>
        <taxon>Eukaryota</taxon>
        <taxon>Metazoa</taxon>
        <taxon>Spiralia</taxon>
        <taxon>Lophotrochozoa</taxon>
        <taxon>Annelida</taxon>
        <taxon>Polychaeta</taxon>
        <taxon>Sedentaria</taxon>
        <taxon>Canalipalpata</taxon>
        <taxon>Sabellida</taxon>
        <taxon>Siboglinidae</taxon>
        <taxon>Ridgeia</taxon>
    </lineage>
</organism>
<proteinExistence type="predicted"/>
<feature type="region of interest" description="Disordered" evidence="2">
    <location>
        <begin position="1625"/>
        <end position="1726"/>
    </location>
</feature>
<feature type="compositionally biased region" description="Low complexity" evidence="2">
    <location>
        <begin position="1066"/>
        <end position="1083"/>
    </location>
</feature>
<dbReference type="GO" id="GO:0008017">
    <property type="term" value="F:microtubule binding"/>
    <property type="evidence" value="ECO:0007669"/>
    <property type="project" value="TreeGrafter"/>
</dbReference>
<dbReference type="PANTHER" id="PTHR18947:SF28">
    <property type="entry name" value="GIRDIN, ISOFORM A"/>
    <property type="match status" value="1"/>
</dbReference>
<dbReference type="GO" id="GO:0030705">
    <property type="term" value="P:cytoskeleton-dependent intracellular transport"/>
    <property type="evidence" value="ECO:0007669"/>
    <property type="project" value="TreeGrafter"/>
</dbReference>